<evidence type="ECO:0000256" key="3">
    <source>
        <dbReference type="ARBA" id="ARBA00022670"/>
    </source>
</evidence>
<name>A0A9W4XF34_9PLEO</name>
<dbReference type="InterPro" id="IPR022099">
    <property type="entry name" value="DUF3638"/>
</dbReference>
<dbReference type="OrthoDB" id="3182339at2759"/>
<evidence type="ECO:0000256" key="8">
    <source>
        <dbReference type="SAM" id="MobiDB-lite"/>
    </source>
</evidence>
<dbReference type="Pfam" id="PF12340">
    <property type="entry name" value="DUF3638"/>
    <property type="match status" value="1"/>
</dbReference>
<evidence type="ECO:0000256" key="4">
    <source>
        <dbReference type="ARBA" id="ARBA00022786"/>
    </source>
</evidence>
<feature type="domain" description="DUF6606" evidence="11">
    <location>
        <begin position="21"/>
        <end position="291"/>
    </location>
</feature>
<dbReference type="GO" id="GO:0004843">
    <property type="term" value="F:cysteine-type deubiquitinase activity"/>
    <property type="evidence" value="ECO:0007669"/>
    <property type="project" value="UniProtKB-EC"/>
</dbReference>
<feature type="region of interest" description="Disordered" evidence="8">
    <location>
        <begin position="1712"/>
        <end position="1736"/>
    </location>
</feature>
<accession>A0A9W4XF34</accession>
<dbReference type="Proteomes" id="UP001152607">
    <property type="component" value="Unassembled WGS sequence"/>
</dbReference>
<dbReference type="PANTHER" id="PTHR13367">
    <property type="entry name" value="UBIQUITIN THIOESTERASE"/>
    <property type="match status" value="1"/>
</dbReference>
<keyword evidence="6" id="KW-0788">Thiol protease</keyword>
<keyword evidence="13" id="KW-1185">Reference proteome</keyword>
<keyword evidence="7" id="KW-0175">Coiled coil</keyword>
<evidence type="ECO:0000256" key="1">
    <source>
        <dbReference type="ARBA" id="ARBA00000707"/>
    </source>
</evidence>
<keyword evidence="5" id="KW-0378">Hydrolase</keyword>
<dbReference type="InterPro" id="IPR051346">
    <property type="entry name" value="OTU_Deubiquitinase"/>
</dbReference>
<gene>
    <name evidence="12" type="ORF">PDIGIT_LOCUS2424</name>
</gene>
<evidence type="ECO:0000259" key="11">
    <source>
        <dbReference type="Pfam" id="PF20255"/>
    </source>
</evidence>
<feature type="domain" description="DUF3638" evidence="9">
    <location>
        <begin position="2039"/>
        <end position="2258"/>
    </location>
</feature>
<proteinExistence type="predicted"/>
<dbReference type="EC" id="3.4.19.12" evidence="2"/>
<evidence type="ECO:0000256" key="2">
    <source>
        <dbReference type="ARBA" id="ARBA00012759"/>
    </source>
</evidence>
<dbReference type="Pfam" id="PF20255">
    <property type="entry name" value="DUF6606"/>
    <property type="match status" value="1"/>
</dbReference>
<protein>
    <recommendedName>
        <fullName evidence="2">ubiquitinyl hydrolase 1</fullName>
        <ecNumber evidence="2">3.4.19.12</ecNumber>
    </recommendedName>
</protein>
<keyword evidence="4" id="KW-0833">Ubl conjugation pathway</keyword>
<dbReference type="InterPro" id="IPR046541">
    <property type="entry name" value="DUF6606"/>
</dbReference>
<dbReference type="GO" id="GO:0006508">
    <property type="term" value="P:proteolysis"/>
    <property type="evidence" value="ECO:0007669"/>
    <property type="project" value="UniProtKB-KW"/>
</dbReference>
<sequence>MDAAAASATTAMLSAEATAYIVHHVVLPPKLPQSDDSDDRNELSLLDLTIQTLGDFPVTAEKQDAIRAAAHSIQNLRAIRGIDGSISESQLYEQLRNLVSGRGKGSMILEIKAQNAGLIASRFPNYIRFEVFELAPPNSTVMGTNGRLVRQFPDRAVQIPLSTMQSQDLQKTLSATISKMSTQVAPGFQPQVLKQSHMHDEMRDTTDPGMITDYLVNFLAAYGETTPVSAITKNTREEVLWDQTLHPWRRSSLWLLIRVFLHLHLARQKDGSSDPGPLYKAFLPLFLSKLIDSLVANWKMVGNDALYTTSAKILRRLRKMEPCTQTDDLRTDWQASIKAKLSMSHGQLKARQETSNQHLNLQKLTKLRPIQELDTTIPELNSFIDHLMSLNQDLSPSNFDPTSVYPQFSPGELPTVCVGQGENAVFQLAAIEKWAKEHLQSWISSTLHRSDTCSELHRLIKDYHASAKIAYADIPTSLSNMYLTLLELWVACDSSACAIYPLLRNYSPEVKLIEFPFLSLPFKHQMERADTVERYVRSREGNVDRTNPSIYRDFGHVKSFGVRFFDNSSEMKDLRAKIEREAHEKQQQKREELVRLKNKYNDLMGQYNEKSCDYEEVIVDRYHNYTEQRHKRFCHRCSLKNEADGIDIRIFEWPLSPIKSFAKATVFELQAPPAFSDWRDASIHVISDVLGSQLSDPRRPQNSYTLNNHDTLYWHITGDYTSRRIVPLSSVKPHSVTHRKKKGAITNLEEKDVCLDSALQYAYYDSRRGVWTGKEDLGQVIQSTCTRQMPSRSKSLQRYLTKSPSTLDGVPPNEVIANPSDCPSHLSVEEFRALATTPLGLNICYSNILVQLASPAVDFNKPETQTVILQTIHALGPPTSSFERITHRILTDRAFCITCLDQLNSALVRVSENWESWRAAASFAELSKRILSLSSSETVQTQAIEYLAKIRGVCMKWVRRLQDRIASSTVTSENQRRDLLTIVAEIALLGTSTFDIEENFWDVVFSRSTVTSTLFQFCIVVQELQPALSGHSEFGYHLRTTIQAWKSLMYRIFPVIRDKVLRDNSSLNDAIKLSWAAFQPHVKWKSQGDWLCIFSGALSVYYNLLTAELLVNGLPLSRLPSEYMSHNMYSPLFQKSTLEVVPTDEPGMRFSAKFPYYGYTLHFGMLEKDLLIVAKKDGKSLRLIPSRLLTGYLPHAFSNEYIHWYDPDQHSIVLRPIKKPWSTESTSTWNLRKMGDKWRLSMGNLTMIDMRGQTASQITRLLQPIEDPSFIHISVNTESQQLNVELPRLQLDFDVSCGKSVIHSVQYRGMVLDGDQNIGTLNGLESKLVLRNELKSQDRLVLIPEGCIDYNKLPNRNHRVAVTVRKSTVRKTHAYSIDSTLRQITDNGNLQSKLLLCYMHALTSHCLPDSLTGYTGVESALNILQSAAVKSFPALNEENTTMLELIGKLSPSRAFYPRELKVMQQIGWDDKLPALSQHPRFFTCVQTLFDQFRRMEMFLSNRKDSKEKASRVNLYLHERNVIRSSAFWVDRYGAESYDTVTLDEKYVSRKSNNDIERGQKAFATTRMILRNETQLLNTIPSLQNDLLKHFGQGHVSGTGHETKLSYDSEWLGKPTPILLNLWCSLCNHLTLTAGNYTKHDIASWLSTMAYSSSVDMAVVQVLAMLYKRSDIRQIQPPGAKEFNLSRGRDWNGAVIRQVVDIAIRSFESSAEARLPRQNGESKNDHKRRMKSTFQQNSSAAADQFIARLESQWPCHEPIMPTSAVIAKYINPVSIDGIIKSHFTAWSNNRGFLQYLDKLSSAVARLGCIGVPKLIILKPRSVPKSSQFQSRIIPYVSEQSIFQSTPAQIDRVFTETSERILRGKPPYERVPVKEESEGQSGQCRANRLQDLCKTLETMAESKPEKSYVENLRKSCLSLEEKMKYTSVTPFLGEEEQKALRLYLEECSRYLFEFNEMLAYTAATATAVTELGFQIQIAPRIGPKFWLSRLCGNRFQLLSDDWKTSIVEYGLAINGLQRAQRLYDLVEKPIDLFEELSDAGHTNWNPYEFPETLLLEAESGIMVREVQETIAKQMREPPNADNIICQLNMGEGKSSVIVPIVAASLTNSSKLVRVVVARPQSHQMFHMLVSKFGGLLDRTIYHMPFSRKTKLTIAESEKLRTLYEECLKERGILLIQPEHMLSFKLMGIDRRLSNDGIADSLLETQLFFDGVTRDIVDESDENFSVKFELVYTIGSARGIDFSPARWSMVQEVLSWIPPFAKRIYAELPDSVEILDDNDGKFPRIRILKPDATEQVLDLLAHHVVEHGLTGLPIRNQSPKVQAAVYQFLTQVKPTAADVETVIASRLWTDFAKSALLLVRGLLAEGILRFVLTSKRWRVNYGLDTIRKPSTKLAVPYRSKDSPSLQSEFSHPEVVITLTLLSYYYGGLSDNELFDAFAHVIRSDQSSIHYNEWVRTASPKLPDAFKQLSGISIKDKTMCIEKVFPKMRYSKAAIDYYLAHFIFPKEMKEFPHNMSASGWDIGVKKTHPTTGFSGTNDTSGMLPLSVRQLDVPSQTHTNALVLGYLLQDETSVEMIYPSVNRSNAENLLQIVDGMQPQVRVILDVGALILEMDNLQVAKAWLTLNQNSEAVIFFHGEALSVLDRSDRIEAFQTSPFAKQLDRCLVYLDESHTRGTDLKLPRDYRAAVTLGAVEIQHR</sequence>
<comment type="catalytic activity">
    <reaction evidence="1">
        <text>Thiol-dependent hydrolysis of ester, thioester, amide, peptide and isopeptide bonds formed by the C-terminal Gly of ubiquitin (a 76-residue protein attached to proteins as an intracellular targeting signal).</text>
        <dbReference type="EC" id="3.4.19.12"/>
    </reaction>
</comment>
<comment type="caution">
    <text evidence="12">The sequence shown here is derived from an EMBL/GenBank/DDBJ whole genome shotgun (WGS) entry which is preliminary data.</text>
</comment>
<evidence type="ECO:0000256" key="5">
    <source>
        <dbReference type="ARBA" id="ARBA00022801"/>
    </source>
</evidence>
<evidence type="ECO:0000313" key="12">
    <source>
        <dbReference type="EMBL" id="CAI6290147.1"/>
    </source>
</evidence>
<dbReference type="Pfam" id="PF12359">
    <property type="entry name" value="DUF3645"/>
    <property type="match status" value="1"/>
</dbReference>
<feature type="coiled-coil region" evidence="7">
    <location>
        <begin position="568"/>
        <end position="606"/>
    </location>
</feature>
<feature type="domain" description="DUF3645" evidence="10">
    <location>
        <begin position="2384"/>
        <end position="2416"/>
    </location>
</feature>
<dbReference type="PANTHER" id="PTHR13367:SF34">
    <property type="match status" value="1"/>
</dbReference>
<dbReference type="InterPro" id="IPR022105">
    <property type="entry name" value="DUF3645"/>
</dbReference>
<evidence type="ECO:0000313" key="13">
    <source>
        <dbReference type="Proteomes" id="UP001152607"/>
    </source>
</evidence>
<evidence type="ECO:0000256" key="7">
    <source>
        <dbReference type="SAM" id="Coils"/>
    </source>
</evidence>
<evidence type="ECO:0000259" key="9">
    <source>
        <dbReference type="Pfam" id="PF12340"/>
    </source>
</evidence>
<keyword evidence="3" id="KW-0645">Protease</keyword>
<evidence type="ECO:0000259" key="10">
    <source>
        <dbReference type="Pfam" id="PF12359"/>
    </source>
</evidence>
<dbReference type="EMBL" id="CAOQHR010000002">
    <property type="protein sequence ID" value="CAI6290147.1"/>
    <property type="molecule type" value="Genomic_DNA"/>
</dbReference>
<organism evidence="12 13">
    <name type="scientific">Periconia digitata</name>
    <dbReference type="NCBI Taxonomy" id="1303443"/>
    <lineage>
        <taxon>Eukaryota</taxon>
        <taxon>Fungi</taxon>
        <taxon>Dikarya</taxon>
        <taxon>Ascomycota</taxon>
        <taxon>Pezizomycotina</taxon>
        <taxon>Dothideomycetes</taxon>
        <taxon>Pleosporomycetidae</taxon>
        <taxon>Pleosporales</taxon>
        <taxon>Massarineae</taxon>
        <taxon>Periconiaceae</taxon>
        <taxon>Periconia</taxon>
    </lineage>
</organism>
<evidence type="ECO:0000256" key="6">
    <source>
        <dbReference type="ARBA" id="ARBA00022807"/>
    </source>
</evidence>
<reference evidence="12" key="1">
    <citation type="submission" date="2023-01" db="EMBL/GenBank/DDBJ databases">
        <authorList>
            <person name="Van Ghelder C."/>
            <person name="Rancurel C."/>
        </authorList>
    </citation>
    <scope>NUCLEOTIDE SEQUENCE</scope>
    <source>
        <strain evidence="12">CNCM I-4278</strain>
    </source>
</reference>